<evidence type="ECO:0000256" key="7">
    <source>
        <dbReference type="ARBA" id="ARBA00022989"/>
    </source>
</evidence>
<gene>
    <name evidence="12" type="ORF">TSPGSL018_26514</name>
    <name evidence="11" type="ORF">TSPGSL018_31313</name>
    <name evidence="13" type="ORF">TSPGSL018_8779</name>
</gene>
<evidence type="ECO:0000313" key="12">
    <source>
        <dbReference type="EMBL" id="JAC74231.1"/>
    </source>
</evidence>
<feature type="transmembrane region" description="Helical" evidence="9">
    <location>
        <begin position="304"/>
        <end position="329"/>
    </location>
</feature>
<dbReference type="EMBL" id="GBEZ01013547">
    <property type="protein sequence ID" value="JAC72449.1"/>
    <property type="molecule type" value="Transcribed_RNA"/>
</dbReference>
<dbReference type="Pfam" id="PF00005">
    <property type="entry name" value="ABC_tran"/>
    <property type="match status" value="1"/>
</dbReference>
<keyword evidence="4 9" id="KW-0812">Transmembrane</keyword>
<accession>A0A061SDE8</accession>
<dbReference type="Pfam" id="PF12698">
    <property type="entry name" value="ABC2_membrane_3"/>
    <property type="match status" value="1"/>
</dbReference>
<dbReference type="InterPro" id="IPR017871">
    <property type="entry name" value="ABC_transporter-like_CS"/>
</dbReference>
<evidence type="ECO:0000256" key="5">
    <source>
        <dbReference type="ARBA" id="ARBA00022741"/>
    </source>
</evidence>
<evidence type="ECO:0000256" key="2">
    <source>
        <dbReference type="ARBA" id="ARBA00008526"/>
    </source>
</evidence>
<proteinExistence type="inferred from homology"/>
<name>A0A061SDE8_9CHLO</name>
<evidence type="ECO:0000256" key="1">
    <source>
        <dbReference type="ARBA" id="ARBA00004141"/>
    </source>
</evidence>
<dbReference type="PROSITE" id="PS50893">
    <property type="entry name" value="ABC_TRANSPORTER_2"/>
    <property type="match status" value="1"/>
</dbReference>
<dbReference type="SMART" id="SM00382">
    <property type="entry name" value="AAA"/>
    <property type="match status" value="1"/>
</dbReference>
<feature type="transmembrane region" description="Helical" evidence="9">
    <location>
        <begin position="341"/>
        <end position="361"/>
    </location>
</feature>
<dbReference type="InterPro" id="IPR026082">
    <property type="entry name" value="ABCA"/>
</dbReference>
<keyword evidence="3" id="KW-0813">Transport</keyword>
<dbReference type="InterPro" id="IPR003593">
    <property type="entry name" value="AAA+_ATPase"/>
</dbReference>
<dbReference type="Gene3D" id="3.40.50.300">
    <property type="entry name" value="P-loop containing nucleotide triphosphate hydrolases"/>
    <property type="match status" value="1"/>
</dbReference>
<organism evidence="13">
    <name type="scientific">Tetraselmis sp. GSL018</name>
    <dbReference type="NCBI Taxonomy" id="582737"/>
    <lineage>
        <taxon>Eukaryota</taxon>
        <taxon>Viridiplantae</taxon>
        <taxon>Chlorophyta</taxon>
        <taxon>core chlorophytes</taxon>
        <taxon>Chlorodendrophyceae</taxon>
        <taxon>Chlorodendrales</taxon>
        <taxon>Chlorodendraceae</taxon>
        <taxon>Tetraselmis</taxon>
    </lineage>
</organism>
<dbReference type="CDD" id="cd03263">
    <property type="entry name" value="ABC_subfamily_A"/>
    <property type="match status" value="1"/>
</dbReference>
<dbReference type="GO" id="GO:0140359">
    <property type="term" value="F:ABC-type transporter activity"/>
    <property type="evidence" value="ECO:0007669"/>
    <property type="project" value="InterPro"/>
</dbReference>
<feature type="transmembrane region" description="Helical" evidence="9">
    <location>
        <begin position="44"/>
        <end position="64"/>
    </location>
</feature>
<evidence type="ECO:0000313" key="13">
    <source>
        <dbReference type="EMBL" id="JAC81064.1"/>
    </source>
</evidence>
<dbReference type="AlphaFoldDB" id="A0A061SDE8"/>
<feature type="transmembrane region" description="Helical" evidence="9">
    <location>
        <begin position="373"/>
        <end position="391"/>
    </location>
</feature>
<dbReference type="GO" id="GO:0016887">
    <property type="term" value="F:ATP hydrolysis activity"/>
    <property type="evidence" value="ECO:0007669"/>
    <property type="project" value="InterPro"/>
</dbReference>
<dbReference type="GO" id="GO:0005319">
    <property type="term" value="F:lipid transporter activity"/>
    <property type="evidence" value="ECO:0007669"/>
    <property type="project" value="TreeGrafter"/>
</dbReference>
<keyword evidence="6" id="KW-0067">ATP-binding</keyword>
<evidence type="ECO:0000313" key="11">
    <source>
        <dbReference type="EMBL" id="JAC72449.1"/>
    </source>
</evidence>
<dbReference type="GO" id="GO:0016020">
    <property type="term" value="C:membrane"/>
    <property type="evidence" value="ECO:0007669"/>
    <property type="project" value="UniProtKB-SubCell"/>
</dbReference>
<dbReference type="FunFam" id="3.40.50.300:FF:000665">
    <property type="entry name" value="ABC transporter A family member 2"/>
    <property type="match status" value="1"/>
</dbReference>
<dbReference type="SUPFAM" id="SSF52540">
    <property type="entry name" value="P-loop containing nucleoside triphosphate hydrolases"/>
    <property type="match status" value="1"/>
</dbReference>
<dbReference type="InterPro" id="IPR027417">
    <property type="entry name" value="P-loop_NTPase"/>
</dbReference>
<dbReference type="InterPro" id="IPR013525">
    <property type="entry name" value="ABC2_TM"/>
</dbReference>
<dbReference type="PANTHER" id="PTHR19229:SF205">
    <property type="entry name" value="ABC TRANSPORTER A FAMILY MEMBER 1-RELATED"/>
    <property type="match status" value="1"/>
</dbReference>
<dbReference type="EMBL" id="GBEZ01004127">
    <property type="protein sequence ID" value="JAC81064.1"/>
    <property type="molecule type" value="Transcribed_RNA"/>
</dbReference>
<dbReference type="EMBL" id="GBEZ01011569">
    <property type="protein sequence ID" value="JAC74231.1"/>
    <property type="molecule type" value="Transcribed_RNA"/>
</dbReference>
<dbReference type="PROSITE" id="PS00211">
    <property type="entry name" value="ABC_TRANSPORTER_1"/>
    <property type="match status" value="1"/>
</dbReference>
<protein>
    <submittedName>
        <fullName evidence="13">Abc transporter a family member 2-like</fullName>
    </submittedName>
</protein>
<sequence>MSATANEENLGSRETVLSKPWASRFAGQFWALFQKNLLLNIRNLRAFVLQLLTPFLALCLVLLIDASLRANEKQQRQFKNELDPVAEQVTPIPNCIEDLYITDSNCKSFLYSPARAETDEKTNEVIQDVVDAIKESNRLAGKPLEVERFLSPEDIDDYLLENPETALGAVIFDVELSSDDTVKRIDFTLQFNSTPKFFKGTFQDPNMFFAVPMQMATHREIHRYFLEKSGRAQEEDKLDWAFAYKPFAHPALESSTFVAQFASAFIFAAAMFNFVVTLSAIVSEREAGLRQALRTMGMLDSAHWASWVAYQTIMAVVLSLVTMASGHALQFDIFRKNDFGLFFTLLLLFTLAMSSIAFVLSTLLKRSTSATNLAFFIFIVGWIMQSFVTQFPYTSSGKEEMGGLWYVIFSLFPWCLLGKALADFDAASATAESPGLAWSERFSYCNDIGASAEESAAAGAAANRYIDNDCVMPIGTILEILAIEFFAYLLLALYLDNVLKNENGVRRPLWYLFTPGYWNLEFMGTTARVGPSPQGLFGRVPNLVRPPQRDEDVEQEELLMREKLKERTGIDEDPGLGINIPVASIEHPAAVEVYGLRQWFGANFQAVKNSWFQVEEGQLFCLLGPNGAGKSTTINCLTGNIPPSGGDALIHGDSLTAPGGVDRIRGKIGVCPQFDVLWDRLTGREHLEIYGRVKGIDPAVLPRETRELLSSVKLLDAASIRTGSYSGGMKRRLSVAIALLGNPKVVYLDEPTTGMDPISRRHVWDIIEKAKSGRAIILTTHSMEEADILGDRIAIMARGNLRCIGSSLRLKSKFGTGYSISVSLQGTRDQPTGADERFAARVKDFFKEGIGADVADETKAYIQFQIPKDKEGMLPGLLQQLKAEGPAMGVGDVQVALTSLEEVFLRIVREAELEDSTGSRQVELADGLVVEVPIGAETVRHPASGEEYTVRWVQDEAGDLQVLDAQPASRSG</sequence>
<keyword evidence="5" id="KW-0547">Nucleotide-binding</keyword>
<evidence type="ECO:0000256" key="6">
    <source>
        <dbReference type="ARBA" id="ARBA00022840"/>
    </source>
</evidence>
<comment type="similarity">
    <text evidence="2">Belongs to the ABC transporter superfamily. ABCA family. CPR flippase (TC 3.A.1.211) subfamily.</text>
</comment>
<dbReference type="PANTHER" id="PTHR19229">
    <property type="entry name" value="ATP-BINDING CASSETTE TRANSPORTER SUBFAMILY A ABCA"/>
    <property type="match status" value="1"/>
</dbReference>
<feature type="transmembrane region" description="Helical" evidence="9">
    <location>
        <begin position="474"/>
        <end position="495"/>
    </location>
</feature>
<evidence type="ECO:0000256" key="4">
    <source>
        <dbReference type="ARBA" id="ARBA00022692"/>
    </source>
</evidence>
<feature type="domain" description="ABC transporter" evidence="10">
    <location>
        <begin position="591"/>
        <end position="823"/>
    </location>
</feature>
<evidence type="ECO:0000259" key="10">
    <source>
        <dbReference type="PROSITE" id="PS50893"/>
    </source>
</evidence>
<feature type="transmembrane region" description="Helical" evidence="9">
    <location>
        <begin position="261"/>
        <end position="283"/>
    </location>
</feature>
<dbReference type="GO" id="GO:0005524">
    <property type="term" value="F:ATP binding"/>
    <property type="evidence" value="ECO:0007669"/>
    <property type="project" value="UniProtKB-KW"/>
</dbReference>
<keyword evidence="7 9" id="KW-1133">Transmembrane helix</keyword>
<keyword evidence="8 9" id="KW-0472">Membrane</keyword>
<feature type="transmembrane region" description="Helical" evidence="9">
    <location>
        <begin position="403"/>
        <end position="422"/>
    </location>
</feature>
<comment type="subcellular location">
    <subcellularLocation>
        <location evidence="1">Membrane</location>
        <topology evidence="1">Multi-pass membrane protein</topology>
    </subcellularLocation>
</comment>
<evidence type="ECO:0000256" key="8">
    <source>
        <dbReference type="ARBA" id="ARBA00023136"/>
    </source>
</evidence>
<dbReference type="InterPro" id="IPR003439">
    <property type="entry name" value="ABC_transporter-like_ATP-bd"/>
</dbReference>
<evidence type="ECO:0000256" key="3">
    <source>
        <dbReference type="ARBA" id="ARBA00022448"/>
    </source>
</evidence>
<reference evidence="13" key="1">
    <citation type="submission" date="2014-05" db="EMBL/GenBank/DDBJ databases">
        <title>The transcriptome of the halophilic microalga Tetraselmis sp. GSL018 isolated from the Great Salt Lake, Utah.</title>
        <authorList>
            <person name="Jinkerson R.E."/>
            <person name="D'Adamo S."/>
            <person name="Posewitz M.C."/>
        </authorList>
    </citation>
    <scope>NUCLEOTIDE SEQUENCE</scope>
    <source>
        <strain evidence="13">GSL018</strain>
    </source>
</reference>
<evidence type="ECO:0000256" key="9">
    <source>
        <dbReference type="SAM" id="Phobius"/>
    </source>
</evidence>